<reference evidence="4" key="1">
    <citation type="submission" date="2015-07" db="EMBL/GenBank/DDBJ databases">
        <title>Annotation of Plasmodium falciparum IGH-CR14.</title>
        <authorList>
            <consortium name="The Broad Institute Genome Sequencing Platform"/>
            <person name="Volkman S.K."/>
            <person name="Neafsey D.E."/>
            <person name="Dash A.P."/>
            <person name="Chitnis C.E."/>
            <person name="Hartl D.L."/>
            <person name="Young S.K."/>
            <person name="Zeng Q."/>
            <person name="Koehrsen M."/>
            <person name="Alvarado L."/>
            <person name="Berlin A."/>
            <person name="Borenstein D."/>
            <person name="Chapman S.B."/>
            <person name="Chen Z."/>
            <person name="Engels R."/>
            <person name="Freedman E."/>
            <person name="Gellesch M."/>
            <person name="Goldberg J."/>
            <person name="Griggs A."/>
            <person name="Gujja S."/>
            <person name="Heilman E.R."/>
            <person name="Heiman D.I."/>
            <person name="Howarth C."/>
            <person name="Jen D."/>
            <person name="Larson L."/>
            <person name="Mehta T."/>
            <person name="Neiman D."/>
            <person name="Park D."/>
            <person name="Pearson M."/>
            <person name="Roberts A."/>
            <person name="Saif S."/>
            <person name="Shea T."/>
            <person name="Shenoy N."/>
            <person name="Sisk P."/>
            <person name="Stolte C."/>
            <person name="Sykes S."/>
            <person name="Walk T."/>
            <person name="White J."/>
            <person name="Yandava C."/>
            <person name="Haas B."/>
            <person name="Henn M.R."/>
            <person name="Nusbaum C."/>
            <person name="Birren B."/>
        </authorList>
    </citation>
    <scope>NUCLEOTIDE SEQUENCE [LARGE SCALE GENOMIC DNA]</scope>
    <source>
        <strain evidence="4">IGH-CR14</strain>
    </source>
</reference>
<dbReference type="EMBL" id="GG665644">
    <property type="protein sequence ID" value="KNG78628.1"/>
    <property type="molecule type" value="Genomic_DNA"/>
</dbReference>
<dbReference type="NCBIfam" id="TIGR01495">
    <property type="entry name" value="ETRAMP"/>
    <property type="match status" value="1"/>
</dbReference>
<dbReference type="Pfam" id="PF09716">
    <property type="entry name" value="ETRAMP"/>
    <property type="match status" value="1"/>
</dbReference>
<feature type="transmembrane region" description="Helical" evidence="2">
    <location>
        <begin position="53"/>
        <end position="76"/>
    </location>
</feature>
<evidence type="ECO:0000313" key="3">
    <source>
        <dbReference type="EMBL" id="KNG78628.1"/>
    </source>
</evidence>
<protein>
    <submittedName>
        <fullName evidence="3">Etramp4 protein</fullName>
    </submittedName>
</protein>
<reference evidence="4" key="2">
    <citation type="submission" date="2015-07" db="EMBL/GenBank/DDBJ databases">
        <title>The genome sequence of Plasmodium falciparum IGH-CR14.</title>
        <authorList>
            <consortium name="The Broad Institute Genome Sequencing Platform"/>
            <person name="Volkman S.K."/>
            <person name="Neafsey D.E."/>
            <person name="Dash A.P."/>
            <person name="Chitnis C.E."/>
            <person name="Hartl D.L."/>
            <person name="Young S.K."/>
            <person name="Kodira C.D."/>
            <person name="Zeng Q."/>
            <person name="Koehrsen M."/>
            <person name="Godfrey P."/>
            <person name="Alvarado L."/>
            <person name="Berlin A."/>
            <person name="Borenstein D."/>
            <person name="Chen Z."/>
            <person name="Engels R."/>
            <person name="Freedman E."/>
            <person name="Gellesch M."/>
            <person name="Goldberg J."/>
            <person name="Griggs A."/>
            <person name="Gujja S."/>
            <person name="Heiman D."/>
            <person name="Hepburn T."/>
            <person name="Howarth C."/>
            <person name="Jen D."/>
            <person name="Larson L."/>
            <person name="Lewis B."/>
            <person name="Mehta T."/>
            <person name="Park D."/>
            <person name="Pearson M."/>
            <person name="Roberts A."/>
            <person name="Saif S."/>
            <person name="Shea T."/>
            <person name="Shenoy N."/>
            <person name="Sisk P."/>
            <person name="Stolte C."/>
            <person name="Sykes S."/>
            <person name="Walk T."/>
            <person name="White J."/>
            <person name="Yandava C."/>
            <person name="Wirth D.F."/>
            <person name="Nusbaum C."/>
            <person name="Birren B."/>
        </authorList>
    </citation>
    <scope>NUCLEOTIDE SEQUENCE [LARGE SCALE GENOMIC DNA]</scope>
    <source>
        <strain evidence="4">IGH-CR14</strain>
    </source>
</reference>
<gene>
    <name evidence="3" type="ORF">PFMG_04577</name>
</gene>
<keyword evidence="2" id="KW-1133">Transmembrane helix</keyword>
<feature type="compositionally biased region" description="Basic and acidic residues" evidence="1">
    <location>
        <begin position="81"/>
        <end position="116"/>
    </location>
</feature>
<keyword evidence="2" id="KW-0472">Membrane</keyword>
<proteinExistence type="predicted"/>
<feature type="region of interest" description="Disordered" evidence="1">
    <location>
        <begin position="78"/>
        <end position="116"/>
    </location>
</feature>
<dbReference type="InterPro" id="IPR006389">
    <property type="entry name" value="Early_transc_mb_plasmodium"/>
</dbReference>
<evidence type="ECO:0000256" key="2">
    <source>
        <dbReference type="SAM" id="Phobius"/>
    </source>
</evidence>
<dbReference type="Proteomes" id="UP000054562">
    <property type="component" value="Unassembled WGS sequence"/>
</dbReference>
<keyword evidence="2" id="KW-0812">Transmembrane</keyword>
<organism evidence="3 4">
    <name type="scientific">Plasmodium falciparum IGH-CR14</name>
    <dbReference type="NCBI Taxonomy" id="580059"/>
    <lineage>
        <taxon>Eukaryota</taxon>
        <taxon>Sar</taxon>
        <taxon>Alveolata</taxon>
        <taxon>Apicomplexa</taxon>
        <taxon>Aconoidasida</taxon>
        <taxon>Haemosporida</taxon>
        <taxon>Plasmodiidae</taxon>
        <taxon>Plasmodium</taxon>
        <taxon>Plasmodium (Laverania)</taxon>
    </lineage>
</organism>
<accession>A0A0L1IHH7</accession>
<feature type="transmembrane region" description="Helical" evidence="2">
    <location>
        <begin position="6"/>
        <end position="28"/>
    </location>
</feature>
<name>A0A0L1IHH7_PLAFA</name>
<sequence>MKLSNLFYVFALLISMNVFVPGFMNVLGKNVNVDSIVMSKIDEMQKKKQQQKIIMISTVVTGLALLLGSALGFGYLSKSNKKPEVSGDEKDESKKVDAGKNNKESKGDKSEEKLHKSDDGRKEIIFIKIYSRPHYCLKYTHDTLYNICIYIYI</sequence>
<evidence type="ECO:0000313" key="4">
    <source>
        <dbReference type="Proteomes" id="UP000054562"/>
    </source>
</evidence>
<dbReference type="AlphaFoldDB" id="A0A0L1IHH7"/>
<dbReference type="OrthoDB" id="378357at2759"/>
<evidence type="ECO:0000256" key="1">
    <source>
        <dbReference type="SAM" id="MobiDB-lite"/>
    </source>
</evidence>